<proteinExistence type="predicted"/>
<evidence type="ECO:0000313" key="1">
    <source>
        <dbReference type="EMBL" id="MDQ0201010.1"/>
    </source>
</evidence>
<sequence>MLFISVLTYKSDLEGLGAGAGSFSKCINHINLSSAFLQSFLDPKKWRNREEH</sequence>
<comment type="caution">
    <text evidence="1">The sequence shown here is derived from an EMBL/GenBank/DDBJ whole genome shotgun (WGS) entry which is preliminary data.</text>
</comment>
<name>A0ABT9XZK3_9BACI</name>
<evidence type="ECO:0000313" key="2">
    <source>
        <dbReference type="Proteomes" id="UP001224122"/>
    </source>
</evidence>
<keyword evidence="2" id="KW-1185">Reference proteome</keyword>
<organism evidence="1 2">
    <name type="scientific">Neobacillus ginsengisoli</name>
    <dbReference type="NCBI Taxonomy" id="904295"/>
    <lineage>
        <taxon>Bacteria</taxon>
        <taxon>Bacillati</taxon>
        <taxon>Bacillota</taxon>
        <taxon>Bacilli</taxon>
        <taxon>Bacillales</taxon>
        <taxon>Bacillaceae</taxon>
        <taxon>Neobacillus</taxon>
    </lineage>
</organism>
<dbReference type="EMBL" id="JAUSTW010000007">
    <property type="protein sequence ID" value="MDQ0201010.1"/>
    <property type="molecule type" value="Genomic_DNA"/>
</dbReference>
<gene>
    <name evidence="1" type="ORF">J2S10_004212</name>
</gene>
<accession>A0ABT9XZK3</accession>
<reference evidence="1 2" key="1">
    <citation type="submission" date="2023-07" db="EMBL/GenBank/DDBJ databases">
        <title>Genomic Encyclopedia of Type Strains, Phase IV (KMG-IV): sequencing the most valuable type-strain genomes for metagenomic binning, comparative biology and taxonomic classification.</title>
        <authorList>
            <person name="Goeker M."/>
        </authorList>
    </citation>
    <scope>NUCLEOTIDE SEQUENCE [LARGE SCALE GENOMIC DNA]</scope>
    <source>
        <strain evidence="1 2">DSM 27594</strain>
    </source>
</reference>
<protein>
    <submittedName>
        <fullName evidence="1">Uncharacterized protein</fullName>
    </submittedName>
</protein>
<dbReference type="Proteomes" id="UP001224122">
    <property type="component" value="Unassembled WGS sequence"/>
</dbReference>